<organism evidence="1 2">
    <name type="scientific">Neolewinella agarilytica</name>
    <dbReference type="NCBI Taxonomy" id="478744"/>
    <lineage>
        <taxon>Bacteria</taxon>
        <taxon>Pseudomonadati</taxon>
        <taxon>Bacteroidota</taxon>
        <taxon>Saprospiria</taxon>
        <taxon>Saprospirales</taxon>
        <taxon>Lewinellaceae</taxon>
        <taxon>Neolewinella</taxon>
    </lineage>
</organism>
<accession>A0A1H9GAI6</accession>
<evidence type="ECO:0000313" key="1">
    <source>
        <dbReference type="EMBL" id="SEQ47080.1"/>
    </source>
</evidence>
<gene>
    <name evidence="1" type="ORF">SAMN05444359_110104</name>
</gene>
<reference evidence="2" key="1">
    <citation type="submission" date="2016-10" db="EMBL/GenBank/DDBJ databases">
        <authorList>
            <person name="Varghese N."/>
            <person name="Submissions S."/>
        </authorList>
    </citation>
    <scope>NUCLEOTIDE SEQUENCE [LARGE SCALE GENOMIC DNA]</scope>
    <source>
        <strain evidence="2">DSM 24740</strain>
    </source>
</reference>
<keyword evidence="2" id="KW-1185">Reference proteome</keyword>
<name>A0A1H9GAI6_9BACT</name>
<evidence type="ECO:0000313" key="2">
    <source>
        <dbReference type="Proteomes" id="UP000199021"/>
    </source>
</evidence>
<protein>
    <submittedName>
        <fullName evidence="1">Uncharacterized protein</fullName>
    </submittedName>
</protein>
<dbReference type="EMBL" id="FOFB01000010">
    <property type="protein sequence ID" value="SEQ47080.1"/>
    <property type="molecule type" value="Genomic_DNA"/>
</dbReference>
<sequence>MNSTSHLTNIPSLSNVSQKTKAMRQLLFLLLAIGLCNCTPKPTALSTSAHTENTTSYLIGYTGGWGGGPAYKLENGKLYESVNQHNPGNADATVNDNTFKTLKSATGLQAMQRLAEDFKENVMSEVPPGFQCPEMAYDGVCPYFIIVKDGNIRGWTLSEKGTYPDSFKTFMEEVGEALTEI</sequence>
<dbReference type="Proteomes" id="UP000199021">
    <property type="component" value="Unassembled WGS sequence"/>
</dbReference>
<proteinExistence type="predicted"/>
<dbReference type="STRING" id="478744.SAMN05444359_110104"/>
<dbReference type="AlphaFoldDB" id="A0A1H9GAI6"/>
<dbReference type="InParanoid" id="A0A1H9GAI6"/>